<feature type="compositionally biased region" description="Polar residues" evidence="1">
    <location>
        <begin position="310"/>
        <end position="327"/>
    </location>
</feature>
<evidence type="ECO:0000313" key="4">
    <source>
        <dbReference type="RefSeq" id="XP_006814636.1"/>
    </source>
</evidence>
<name>A0ABM0M3P5_SACKO</name>
<accession>A0ABM0M3P5</accession>
<dbReference type="RefSeq" id="XP_006814636.1">
    <property type="nucleotide sequence ID" value="XM_006814573.1"/>
</dbReference>
<dbReference type="SMART" id="SM00233">
    <property type="entry name" value="PH"/>
    <property type="match status" value="1"/>
</dbReference>
<reference evidence="4" key="1">
    <citation type="submission" date="2025-08" db="UniProtKB">
        <authorList>
            <consortium name="RefSeq"/>
        </authorList>
    </citation>
    <scope>IDENTIFICATION</scope>
    <source>
        <tissue evidence="4">Testes</tissue>
    </source>
</reference>
<sequence length="388" mass="42939">KSDILNNNRKLCHEGEVSWRSARGKYTEVIAILLSDVLMFFQENNQKYTFSNLDQKCAVVPLHKLMVRNVATDKQSIYLISPHKYGPEMYEIQCSSTEVRDKWRRHIEDAVKHCPDEDEGNSSTHHYHTVSFGAKAAKVTDLLDQMKQKDTDIQRTLADKWNLLVEMTDLIGKAEVSGIKKMTYMIEGHSSEIPQTRELLMAAIQESVKLTSAVYGAGGLSRSATSVGESESGTYQSPSLPKRAETFGGFDSTGQSILQKGGPLKKKYHMTSIDSEARSSSSPNLTKGEGDSSSEEVTTSQTDIKERRGSVSSPDLQKMSKQGNAVRSLSDADKTDENRQHSTSPSFLQAKLHQNSSDSLKDENGKLSDTGSDRESIGKVISTVTMTQ</sequence>
<dbReference type="SUPFAM" id="SSF50729">
    <property type="entry name" value="PH domain-like"/>
    <property type="match status" value="1"/>
</dbReference>
<dbReference type="InterPro" id="IPR001849">
    <property type="entry name" value="PH_domain"/>
</dbReference>
<dbReference type="PANTHER" id="PTHR13944:SF21">
    <property type="entry name" value="CYSTS, ISOFORM C"/>
    <property type="match status" value="1"/>
</dbReference>
<feature type="region of interest" description="Disordered" evidence="1">
    <location>
        <begin position="221"/>
        <end position="388"/>
    </location>
</feature>
<dbReference type="Gene3D" id="2.30.29.30">
    <property type="entry name" value="Pleckstrin-homology domain (PH domain)/Phosphotyrosine-binding domain (PTB)"/>
    <property type="match status" value="1"/>
</dbReference>
<feature type="compositionally biased region" description="Polar residues" evidence="1">
    <location>
        <begin position="222"/>
        <end position="239"/>
    </location>
</feature>
<evidence type="ECO:0000259" key="2">
    <source>
        <dbReference type="PROSITE" id="PS50003"/>
    </source>
</evidence>
<feature type="compositionally biased region" description="Polar residues" evidence="1">
    <location>
        <begin position="272"/>
        <end position="285"/>
    </location>
</feature>
<dbReference type="InterPro" id="IPR041020">
    <property type="entry name" value="PH_16"/>
</dbReference>
<feature type="compositionally biased region" description="Basic and acidic residues" evidence="1">
    <location>
        <begin position="330"/>
        <end position="340"/>
    </location>
</feature>
<feature type="non-terminal residue" evidence="4">
    <location>
        <position position="1"/>
    </location>
</feature>
<evidence type="ECO:0000256" key="1">
    <source>
        <dbReference type="SAM" id="MobiDB-lite"/>
    </source>
</evidence>
<feature type="domain" description="PH" evidence="2">
    <location>
        <begin position="10"/>
        <end position="112"/>
    </location>
</feature>
<feature type="compositionally biased region" description="Basic and acidic residues" evidence="1">
    <location>
        <begin position="359"/>
        <end position="377"/>
    </location>
</feature>
<organism evidence="3 4">
    <name type="scientific">Saccoglossus kowalevskii</name>
    <name type="common">Acorn worm</name>
    <dbReference type="NCBI Taxonomy" id="10224"/>
    <lineage>
        <taxon>Eukaryota</taxon>
        <taxon>Metazoa</taxon>
        <taxon>Hemichordata</taxon>
        <taxon>Enteropneusta</taxon>
        <taxon>Harrimaniidae</taxon>
        <taxon>Saccoglossus</taxon>
    </lineage>
</organism>
<dbReference type="PANTHER" id="PTHR13944">
    <property type="entry name" value="AGAP007712-PA"/>
    <property type="match status" value="1"/>
</dbReference>
<evidence type="ECO:0000313" key="3">
    <source>
        <dbReference type="Proteomes" id="UP000694865"/>
    </source>
</evidence>
<keyword evidence="3" id="KW-1185">Reference proteome</keyword>
<dbReference type="Proteomes" id="UP000694865">
    <property type="component" value="Unplaced"/>
</dbReference>
<dbReference type="InterPro" id="IPR051632">
    <property type="entry name" value="Rho_GEF"/>
</dbReference>
<dbReference type="GeneID" id="102809028"/>
<dbReference type="Pfam" id="PF17838">
    <property type="entry name" value="PH_16"/>
    <property type="match status" value="1"/>
</dbReference>
<dbReference type="InterPro" id="IPR011993">
    <property type="entry name" value="PH-like_dom_sf"/>
</dbReference>
<feature type="non-terminal residue" evidence="4">
    <location>
        <position position="388"/>
    </location>
</feature>
<gene>
    <name evidence="4" type="primary">LOC102809028</name>
</gene>
<proteinExistence type="predicted"/>
<dbReference type="PROSITE" id="PS50003">
    <property type="entry name" value="PH_DOMAIN"/>
    <property type="match status" value="1"/>
</dbReference>
<feature type="compositionally biased region" description="Polar residues" evidence="1">
    <location>
        <begin position="341"/>
        <end position="358"/>
    </location>
</feature>
<protein>
    <submittedName>
        <fullName evidence="4">Rho guanine nucleotide exchange factor 18-like</fullName>
    </submittedName>
</protein>